<comment type="caution">
    <text evidence="6">The sequence shown here is derived from an EMBL/GenBank/DDBJ whole genome shotgun (WGS) entry which is preliminary data.</text>
</comment>
<sequence>MAVIGVVRCFGFAIFLMAGIVTLSSIGVSAQCGGSITDLIFQCQQYVSKSGPKQAPSAGCCAVVKKLDIPCICKLVTKEVEQAVSMEKVVYVGRTCGLTILKGMKCGSYTVPDARAGKA</sequence>
<reference evidence="6" key="1">
    <citation type="submission" date="2020-03" db="EMBL/GenBank/DDBJ databases">
        <title>A high-quality chromosome-level genome assembly of a woody plant with both climbing and erect habits, Rhamnella rubrinervis.</title>
        <authorList>
            <person name="Lu Z."/>
            <person name="Yang Y."/>
            <person name="Zhu X."/>
            <person name="Sun Y."/>
        </authorList>
    </citation>
    <scope>NUCLEOTIDE SEQUENCE</scope>
    <source>
        <strain evidence="6">BYM</strain>
        <tissue evidence="6">Leaf</tissue>
    </source>
</reference>
<comment type="function">
    <text evidence="1">Plant non-specific lipid-transfer proteins transfer phospholipids as well as galactolipids across membranes. May play a role in wax or cutin deposition in the cell walls of expanding epidermal cells and certain secretory tissues.</text>
</comment>
<feature type="domain" description="Bifunctional inhibitor/plant lipid transfer protein/seed storage helical" evidence="5">
    <location>
        <begin position="13"/>
        <end position="106"/>
    </location>
</feature>
<keyword evidence="3" id="KW-0446">Lipid-binding</keyword>
<keyword evidence="2" id="KW-0813">Transport</keyword>
<dbReference type="AlphaFoldDB" id="A0A8K0HJS0"/>
<dbReference type="GO" id="GO:0008289">
    <property type="term" value="F:lipid binding"/>
    <property type="evidence" value="ECO:0007669"/>
    <property type="project" value="UniProtKB-KW"/>
</dbReference>
<keyword evidence="4" id="KW-0732">Signal</keyword>
<evidence type="ECO:0000256" key="3">
    <source>
        <dbReference type="ARBA" id="ARBA00023121"/>
    </source>
</evidence>
<accession>A0A8K0HJS0</accession>
<dbReference type="InterPro" id="IPR044741">
    <property type="entry name" value="NsLTP-like"/>
</dbReference>
<dbReference type="PANTHER" id="PTHR33286">
    <property type="entry name" value="BIFUNCTIONAL INHIBITOR/LIPID-TRANSFER PROTEIN/SEED STORAGE 2S ALBUMIN SUPERFAMILY PROTEIN"/>
    <property type="match status" value="1"/>
</dbReference>
<proteinExistence type="predicted"/>
<evidence type="ECO:0000256" key="1">
    <source>
        <dbReference type="ARBA" id="ARBA00003211"/>
    </source>
</evidence>
<dbReference type="Pfam" id="PF14368">
    <property type="entry name" value="LTP_2"/>
    <property type="match status" value="1"/>
</dbReference>
<gene>
    <name evidence="6" type="ORF">FNV43_RR04445</name>
</gene>
<protein>
    <recommendedName>
        <fullName evidence="5">Bifunctional inhibitor/plant lipid transfer protein/seed storage helical domain-containing protein</fullName>
    </recommendedName>
</protein>
<organism evidence="6 7">
    <name type="scientific">Rhamnella rubrinervis</name>
    <dbReference type="NCBI Taxonomy" id="2594499"/>
    <lineage>
        <taxon>Eukaryota</taxon>
        <taxon>Viridiplantae</taxon>
        <taxon>Streptophyta</taxon>
        <taxon>Embryophyta</taxon>
        <taxon>Tracheophyta</taxon>
        <taxon>Spermatophyta</taxon>
        <taxon>Magnoliopsida</taxon>
        <taxon>eudicotyledons</taxon>
        <taxon>Gunneridae</taxon>
        <taxon>Pentapetalae</taxon>
        <taxon>rosids</taxon>
        <taxon>fabids</taxon>
        <taxon>Rosales</taxon>
        <taxon>Rhamnaceae</taxon>
        <taxon>rhamnoid group</taxon>
        <taxon>Rhamneae</taxon>
        <taxon>Rhamnella</taxon>
    </lineage>
</organism>
<feature type="signal peptide" evidence="4">
    <location>
        <begin position="1"/>
        <end position="30"/>
    </location>
</feature>
<evidence type="ECO:0000313" key="7">
    <source>
        <dbReference type="Proteomes" id="UP000796880"/>
    </source>
</evidence>
<dbReference type="OrthoDB" id="653734at2759"/>
<evidence type="ECO:0000256" key="2">
    <source>
        <dbReference type="ARBA" id="ARBA00022448"/>
    </source>
</evidence>
<dbReference type="Gene3D" id="1.10.110.10">
    <property type="entry name" value="Plant lipid-transfer and hydrophobic proteins"/>
    <property type="match status" value="1"/>
</dbReference>
<evidence type="ECO:0000256" key="4">
    <source>
        <dbReference type="SAM" id="SignalP"/>
    </source>
</evidence>
<feature type="chain" id="PRO_5035454183" description="Bifunctional inhibitor/plant lipid transfer protein/seed storage helical domain-containing protein" evidence="4">
    <location>
        <begin position="31"/>
        <end position="119"/>
    </location>
</feature>
<evidence type="ECO:0000313" key="6">
    <source>
        <dbReference type="EMBL" id="KAF3454002.1"/>
    </source>
</evidence>
<keyword evidence="7" id="KW-1185">Reference proteome</keyword>
<name>A0A8K0HJS0_9ROSA</name>
<evidence type="ECO:0000259" key="5">
    <source>
        <dbReference type="Pfam" id="PF14368"/>
    </source>
</evidence>
<dbReference type="InterPro" id="IPR036312">
    <property type="entry name" value="Bifun_inhib/LTP/seed_sf"/>
</dbReference>
<dbReference type="EMBL" id="VOIH02000002">
    <property type="protein sequence ID" value="KAF3454002.1"/>
    <property type="molecule type" value="Genomic_DNA"/>
</dbReference>
<dbReference type="InterPro" id="IPR016140">
    <property type="entry name" value="Bifunc_inhib/LTP/seed_store"/>
</dbReference>
<dbReference type="SUPFAM" id="SSF47699">
    <property type="entry name" value="Bifunctional inhibitor/lipid-transfer protein/seed storage 2S albumin"/>
    <property type="match status" value="1"/>
</dbReference>
<dbReference type="PANTHER" id="PTHR33286:SF1">
    <property type="entry name" value="OS01G0800600 PROTEIN"/>
    <property type="match status" value="1"/>
</dbReference>
<dbReference type="Proteomes" id="UP000796880">
    <property type="component" value="Unassembled WGS sequence"/>
</dbReference>
<dbReference type="CDD" id="cd04660">
    <property type="entry name" value="nsLTP_like"/>
    <property type="match status" value="1"/>
</dbReference>